<dbReference type="InterPro" id="IPR034085">
    <property type="entry name" value="TOG"/>
</dbReference>
<sequence length="2584" mass="268818">MDAYTRVVLGGDARAKLPPALPSLFHRLVATMSPAEFADGAVAHSCKQLRRAPDAVLPAVASMLAHASVANLDAHAGEEAVRDCVLAQVRHVDERRRAVAVGCVAAIANAGASVAARRYFDAVVAELGDPKRRPKEWRARAGLFAALGTIARLARTVPMSKQSGDSNDDGGGGSDDSFAGSMAREACAALASSLGSEAQRDVKERITDALGAWLTHLPGTLPIDVADALKGGIKDGKDGHGKHCLRVLVSAIAANGGLAGGAGSLVKAVAAAAKAGAAKPSQRAEGAMSLFIVASASAVDDDAGRDATKEGVWTDAITPNASYFDPKAVAKLGADDSEVLALCLAALLRHHGAHLTRAKSKVQAQRTLGLLLLHPASAVRVAARLAATSSIENGQDPAGLLDALRHWMAAAETPGGFPALSVTEGGGGGDAWSVNHAAARCGEFPSRLAGAALAAFCGFPGFCASDESRCPAVPSSIAGLLLLTAHHPLCAAPDGRRAGAWEALVSRLDAAAEKATGPDPRDALAIAAKEICAVVAGEKGLRSELKSDREAAVRAAFAVARLDPAVALDALLPVAKDLCDVAEHDAIGPNEIKIFNTRIGRLSTDPVDVFKAEVRVNANGPRKARGKSRVDYGSDSDDDAPVAVSLRPSQMAGGKKKGPGGGGAPKEMTKEEIARQAQMKEEAAVRAGVRALVDRLTLRLRLTASLMRGGTRRGAAAARVPEIAAEVFPLLDSPILPLGPGQDCAAAMVVAAAGVPGNAAVGLGFGGVPETFAAALRLSAAFADGSAPPPPLDPRGEPVAPSSTRVVAEAATLRRALEAAAEAVEMNDEEPLPAAALALVFPVCAKALLLPDSAPAAVRKLALDVLAPHAAPGVEGLPRAPAAALALTVLEHGAPQLAAAARPLLFEVAAGAGDDEDGGGAVAATLLRGVESQFRAVRAAALAALLTLKPLNPNPTLTLHPAAPNDARRTLFLARHDPDDDNRATAERVWSAYGLAQSKEAGSSGGSRVPPADLLRYLTHEAAAVRDAAVGAFAEAVAESEQGVAPALAKLFGAFSQNSPKEEEEEMDADDPFAAMDRKRRLATFPGEEASSRSAGDPQARAAIMRALGAVAPSLTPRDLPLVSTFLTKVLGDDDELVRDAAMTAGRNMIELHGAEQVQQLLPVYEKYFDTQAAGGGGGAEDESKSDNVRQGVVVFLGALACHLDAADPKIRQILARLVSVLSTPSEAVQRSVSDCLPPLMKALTDDERRALVESLLAQVTDGEGYADRRGAAFGLAGAVKGCGISSLKAYGIMDAVKAAVEDKKNPDAREGALMAFELLNLRLGRLFEPYVIHVLPMLLVCFGDQSEHVREATISAARAVMGQLSAQGVKLVLPALMKGLEDNAWRTKQGSVQLMGAMAACAPKQLGACLPQIVPRLSETLIDTHPKVVEAAQHALKAIGDVIKNPEIEALSDYLLGAIAKPAELTQPCLDVLLEMTFVNVVDAPSLALIVPVLSRGLRDRRADLKKKAAKIAGNMCALVADPKDMSPYVPLLLPDIRKSLIDPIPEVRATAASALASLIRGMGGVDEHFADLIPWLTQTLQSDGPMTERSGAAQGLAECLAVLGQEHFEAMLPEILAGCHHVAPHVREGHLTLLRFLPLALGHLFEPHLQEALAEVLTGLADQVEAVRDAALSAGRVFVEEFSHSGPSLDLLLPSIEDGISSENWRIRQSATELMGSMMFRIAGTSGKVLNLEGGSDDEGISTEAQGRALTQTLGEQRHHDLLAAVYSLRSDPTLAVRNAAVHIWKTVVANTPRTLRLVLPHLMRRLIAGLSAADDDRRQTASRCLGELVRKLGERVLGEVFPIFSDGLANSEAATREGVCLGLAEVLAAARKEDLEQYIGDVVPVIRAALCDEEEGVRNAAGAAFDAVFRHGGADVAADIVPALLSKLETDDVALEGLKQVLRAQPKILASVLPKLAAPPIDATRAATLGSLAEVAGPALPPHLEALFPPLLAAMGSEDPDESEAATGAASAVLRAVPDEAHYLLLPEVLGGLEDESPGVRCAAAKLCGVFAAEAPCFDEEDDVPQLVRGLFELFIDDDESVVSAAWTALGVVMGVVAKEDQAHYLRDVRGAVETAREKVRRRNRGAGVKDLLIPALCLPKGLAPIVQVYLQGVLVGKNSEVRESAAEGLREAVMSTTTAALKPHVIPITGPLIRILGDKYPAAVKSAILAALAVMIDKGGPALKPFVPQLQTTFVKCLSDANRPARQRAAAALGRLMTLQPRVDPLVGDLVTALAAASDAGVREAMLRAIAGVFAHAGRGVQIPTAERARDEIFAVATGDASGDGERDAAALALAHVAAWLPEDTRASLIDRLARELSPDGGPGVDARGREARAIALAASARTRPELVLATHASATLNGLVRAAKDEACVSSRVAAARGLTSIARASALQNGASCPYLPKLLPVLGRLLRDESADVRAATAGATRALCVSSRDAVGGHLGAFVPQLADVAVGDRSKDARYHADRAIRSVLRIMDAPDGLIFAQSVLKAGGCASAARGKLTDVVLRRLQGLPDEEEDEASKAAMGSLGADEEDDDEVVLGD</sequence>
<dbReference type="Pfam" id="PF23271">
    <property type="entry name" value="HEAT_GCN1"/>
    <property type="match status" value="1"/>
</dbReference>
<dbReference type="GO" id="GO:0006417">
    <property type="term" value="P:regulation of translation"/>
    <property type="evidence" value="ECO:0007669"/>
    <property type="project" value="TreeGrafter"/>
</dbReference>
<name>A0A7S0IG16_MICPS</name>
<feature type="domain" description="TOG" evidence="5">
    <location>
        <begin position="1918"/>
        <end position="2129"/>
    </location>
</feature>
<feature type="repeat" description="HEAT" evidence="3">
    <location>
        <begin position="1534"/>
        <end position="1566"/>
    </location>
</feature>
<dbReference type="Gene3D" id="1.25.10.10">
    <property type="entry name" value="Leucine-rich Repeat Variant"/>
    <property type="match status" value="6"/>
</dbReference>
<feature type="region of interest" description="Disordered" evidence="4">
    <location>
        <begin position="158"/>
        <end position="177"/>
    </location>
</feature>
<dbReference type="InterPro" id="IPR056810">
    <property type="entry name" value="GNC1-like_N"/>
</dbReference>
<dbReference type="InterPro" id="IPR016024">
    <property type="entry name" value="ARM-type_fold"/>
</dbReference>
<dbReference type="PROSITE" id="PS50077">
    <property type="entry name" value="HEAT_REPEAT"/>
    <property type="match status" value="3"/>
</dbReference>
<feature type="domain" description="TOG" evidence="5">
    <location>
        <begin position="2135"/>
        <end position="2367"/>
    </location>
</feature>
<keyword evidence="2" id="KW-0677">Repeat</keyword>
<comment type="similarity">
    <text evidence="1">Belongs to the GCN1 family.</text>
</comment>
<dbReference type="GO" id="GO:0019887">
    <property type="term" value="F:protein kinase regulator activity"/>
    <property type="evidence" value="ECO:0007669"/>
    <property type="project" value="TreeGrafter"/>
</dbReference>
<evidence type="ECO:0000313" key="6">
    <source>
        <dbReference type="EMBL" id="CAD8520707.1"/>
    </source>
</evidence>
<dbReference type="Pfam" id="PF25801">
    <property type="entry name" value="HEAT_GCN1_C_2"/>
    <property type="match status" value="1"/>
</dbReference>
<feature type="domain" description="TOG" evidence="5">
    <location>
        <begin position="1241"/>
        <end position="1473"/>
    </location>
</feature>
<proteinExistence type="inferred from homology"/>
<dbReference type="SMART" id="SM01349">
    <property type="entry name" value="TOG"/>
    <property type="match status" value="4"/>
</dbReference>
<dbReference type="EMBL" id="HBEQ01010115">
    <property type="protein sequence ID" value="CAD8520707.1"/>
    <property type="molecule type" value="Transcribed_RNA"/>
</dbReference>
<feature type="region of interest" description="Disordered" evidence="4">
    <location>
        <begin position="2554"/>
        <end position="2584"/>
    </location>
</feature>
<evidence type="ECO:0000256" key="1">
    <source>
        <dbReference type="ARBA" id="ARBA00007366"/>
    </source>
</evidence>
<dbReference type="PANTHER" id="PTHR23346">
    <property type="entry name" value="TRANSLATIONAL ACTIVATOR GCN1-RELATED"/>
    <property type="match status" value="1"/>
</dbReference>
<evidence type="ECO:0000256" key="2">
    <source>
        <dbReference type="ARBA" id="ARBA00022737"/>
    </source>
</evidence>
<feature type="region of interest" description="Disordered" evidence="4">
    <location>
        <begin position="620"/>
        <end position="676"/>
    </location>
</feature>
<dbReference type="Pfam" id="PF24987">
    <property type="entry name" value="HEAT_EF3_N"/>
    <property type="match status" value="2"/>
</dbReference>
<dbReference type="InterPro" id="IPR021133">
    <property type="entry name" value="HEAT_type_2"/>
</dbReference>
<organism evidence="6">
    <name type="scientific">Micromonas pusilla</name>
    <name type="common">Picoplanktonic green alga</name>
    <name type="synonym">Chromulina pusilla</name>
    <dbReference type="NCBI Taxonomy" id="38833"/>
    <lineage>
        <taxon>Eukaryota</taxon>
        <taxon>Viridiplantae</taxon>
        <taxon>Chlorophyta</taxon>
        <taxon>Mamiellophyceae</taxon>
        <taxon>Mamiellales</taxon>
        <taxon>Mamiellaceae</taxon>
        <taxon>Micromonas</taxon>
    </lineage>
</organism>
<gene>
    <name evidence="6" type="ORF">MCOM1403_LOCUS8133</name>
</gene>
<feature type="compositionally biased region" description="Acidic residues" evidence="4">
    <location>
        <begin position="2572"/>
        <end position="2584"/>
    </location>
</feature>
<evidence type="ECO:0000259" key="5">
    <source>
        <dbReference type="SMART" id="SM01349"/>
    </source>
</evidence>
<feature type="domain" description="TOG" evidence="5">
    <location>
        <begin position="1570"/>
        <end position="1822"/>
    </location>
</feature>
<dbReference type="InterPro" id="IPR057546">
    <property type="entry name" value="HEAT_GCN1"/>
</dbReference>
<protein>
    <recommendedName>
        <fullName evidence="5">TOG domain-containing protein</fullName>
    </recommendedName>
</protein>
<dbReference type="GO" id="GO:0034198">
    <property type="term" value="P:cellular response to amino acid starvation"/>
    <property type="evidence" value="ECO:0007669"/>
    <property type="project" value="TreeGrafter"/>
</dbReference>
<dbReference type="SUPFAM" id="SSF48371">
    <property type="entry name" value="ARM repeat"/>
    <property type="match status" value="4"/>
</dbReference>
<reference evidence="6" key="1">
    <citation type="submission" date="2021-01" db="EMBL/GenBank/DDBJ databases">
        <authorList>
            <person name="Corre E."/>
            <person name="Pelletier E."/>
            <person name="Niang G."/>
            <person name="Scheremetjew M."/>
            <person name="Finn R."/>
            <person name="Kale V."/>
            <person name="Holt S."/>
            <person name="Cochrane G."/>
            <person name="Meng A."/>
            <person name="Brown T."/>
            <person name="Cohen L."/>
        </authorList>
    </citation>
    <scope>NUCLEOTIDE SEQUENCE</scope>
    <source>
        <strain evidence="6">CCMP1723</strain>
    </source>
</reference>
<evidence type="ECO:0000256" key="3">
    <source>
        <dbReference type="PROSITE-ProRule" id="PRU00103"/>
    </source>
</evidence>
<feature type="repeat" description="HEAT" evidence="3">
    <location>
        <begin position="1414"/>
        <end position="1452"/>
    </location>
</feature>
<accession>A0A7S0IG16</accession>
<feature type="compositionally biased region" description="Basic and acidic residues" evidence="4">
    <location>
        <begin position="667"/>
        <end position="676"/>
    </location>
</feature>
<feature type="repeat" description="HEAT" evidence="3">
    <location>
        <begin position="2445"/>
        <end position="2471"/>
    </location>
</feature>
<dbReference type="GO" id="GO:0005829">
    <property type="term" value="C:cytosol"/>
    <property type="evidence" value="ECO:0007669"/>
    <property type="project" value="TreeGrafter"/>
</dbReference>
<evidence type="ECO:0000256" key="4">
    <source>
        <dbReference type="SAM" id="MobiDB-lite"/>
    </source>
</evidence>
<dbReference type="PANTHER" id="PTHR23346:SF7">
    <property type="entry name" value="STALLED RIBOSOME SENSOR GCN1"/>
    <property type="match status" value="1"/>
</dbReference>
<dbReference type="InterPro" id="IPR011989">
    <property type="entry name" value="ARM-like"/>
</dbReference>
<dbReference type="Pfam" id="PF24984">
    <property type="entry name" value="HEAT_EF3_GNC1"/>
    <property type="match status" value="1"/>
</dbReference>
<dbReference type="Pfam" id="PF24993">
    <property type="entry name" value="GNC1_N"/>
    <property type="match status" value="1"/>
</dbReference>